<dbReference type="Proteomes" id="UP001208029">
    <property type="component" value="Unassembled WGS sequence"/>
</dbReference>
<evidence type="ECO:0000256" key="1">
    <source>
        <dbReference type="ARBA" id="ARBA00023118"/>
    </source>
</evidence>
<dbReference type="GO" id="GO:0051607">
    <property type="term" value="P:defense response to virus"/>
    <property type="evidence" value="ECO:0007669"/>
    <property type="project" value="UniProtKB-KW"/>
</dbReference>
<accession>A0AAW5WPW8</accession>
<protein>
    <submittedName>
        <fullName evidence="2">Uncharacterized protein</fullName>
    </submittedName>
</protein>
<dbReference type="AlphaFoldDB" id="A0AAW5WPW8"/>
<dbReference type="InterPro" id="IPR010156">
    <property type="entry name" value="CRISPR-assoc_prot_Cas6"/>
</dbReference>
<dbReference type="Pfam" id="PF21350">
    <property type="entry name" value="Cas6_I-A"/>
    <property type="match status" value="1"/>
</dbReference>
<keyword evidence="1" id="KW-0051">Antiviral defense</keyword>
<proteinExistence type="predicted"/>
<dbReference type="PANTHER" id="PTHR36984">
    <property type="entry name" value="CRISPR-ASSOCIATED ENDORIBONUCLEASE CAS6 1"/>
    <property type="match status" value="1"/>
</dbReference>
<dbReference type="GO" id="GO:0016788">
    <property type="term" value="F:hydrolase activity, acting on ester bonds"/>
    <property type="evidence" value="ECO:0007669"/>
    <property type="project" value="InterPro"/>
</dbReference>
<gene>
    <name evidence="2" type="ORF">MK546_09575</name>
</gene>
<dbReference type="Gene3D" id="3.30.70.1890">
    <property type="match status" value="1"/>
</dbReference>
<dbReference type="EMBL" id="JAKUYZ010000014">
    <property type="protein sequence ID" value="MCY7222328.1"/>
    <property type="molecule type" value="Genomic_DNA"/>
</dbReference>
<dbReference type="RefSeq" id="WP_268731872.1">
    <property type="nucleotide sequence ID" value="NZ_JAKUYZ010000014.1"/>
</dbReference>
<name>A0AAW5WPW8_STRCR</name>
<sequence>MQLLIELQKIDQFILPVNYNYLLQSMIYSLLKNKEDLSAQLHERGYPLEDKYFKLFTFSLLQGQYKMQGKRIEFLDKVRFEIRTIDQSILFTIAEFLSNLDELRIG</sequence>
<reference evidence="2" key="1">
    <citation type="journal article" date="2022" name="Med Res Arch">
        <title>Genomic identification of streptococcal strains and relation to clinical characteristics. A substudy to The Partial Oral Treatment of Endocarditis (POET) Trial.</title>
        <authorList>
            <person name="Christensen J."/>
            <person name="Jensen C."/>
            <person name="Dargis R."/>
            <person name="Nielsen X."/>
            <person name="Pries- Heje M."/>
            <person name="Wiingaard C."/>
            <person name="Ihlemann N."/>
            <person name="Gill S."/>
            <person name="Bruun N."/>
            <person name="Elming H."/>
            <person name="Povlsen J."/>
            <person name="Madsen T."/>
            <person name="Jensen K."/>
            <person name="Fuursted K."/>
            <person name="Ostergaard L."/>
            <person name="Christiansen U."/>
            <person name="Rosenvinge F."/>
            <person name="Helweg-Larsen J."/>
            <person name="Fosbol E."/>
            <person name="Kober L."/>
            <person name="Torp-Pedersen C."/>
            <person name="Tonder N."/>
            <person name="Moser C."/>
            <person name="Iversen K."/>
            <person name="Bundgaard H."/>
        </authorList>
    </citation>
    <scope>NUCLEOTIDE SEQUENCE</scope>
    <source>
        <strain evidence="2">K13014465</strain>
    </source>
</reference>
<dbReference type="InterPro" id="IPR045747">
    <property type="entry name" value="CRISPR-assoc_prot_Cas6_N_sf"/>
</dbReference>
<organism evidence="2 3">
    <name type="scientific">Streptococcus cristatus</name>
    <dbReference type="NCBI Taxonomy" id="45634"/>
    <lineage>
        <taxon>Bacteria</taxon>
        <taxon>Bacillati</taxon>
        <taxon>Bacillota</taxon>
        <taxon>Bacilli</taxon>
        <taxon>Lactobacillales</taxon>
        <taxon>Streptococcaceae</taxon>
        <taxon>Streptococcus</taxon>
    </lineage>
</organism>
<evidence type="ECO:0000313" key="2">
    <source>
        <dbReference type="EMBL" id="MCY7222328.1"/>
    </source>
</evidence>
<evidence type="ECO:0000313" key="3">
    <source>
        <dbReference type="Proteomes" id="UP001208029"/>
    </source>
</evidence>
<reference evidence="2" key="2">
    <citation type="submission" date="2022-02" db="EMBL/GenBank/DDBJ databases">
        <authorList>
            <person name="Christensen J.J.E."/>
            <person name="Jensen C.S."/>
            <person name="Nielsen X.C."/>
            <person name="Dargis R."/>
        </authorList>
    </citation>
    <scope>NUCLEOTIDE SEQUENCE</scope>
    <source>
        <strain evidence="2">K13014465</strain>
    </source>
</reference>
<dbReference type="PANTHER" id="PTHR36984:SF1">
    <property type="entry name" value="CRISPR-ASSOCIATED ENDORIBONUCLEASE CAS6 1"/>
    <property type="match status" value="1"/>
</dbReference>
<dbReference type="CDD" id="cd21140">
    <property type="entry name" value="Cas6_I-like"/>
    <property type="match status" value="1"/>
</dbReference>
<comment type="caution">
    <text evidence="2">The sequence shown here is derived from an EMBL/GenBank/DDBJ whole genome shotgun (WGS) entry which is preliminary data.</text>
</comment>